<dbReference type="GO" id="GO:0046872">
    <property type="term" value="F:metal ion binding"/>
    <property type="evidence" value="ECO:0007669"/>
    <property type="project" value="UniProtKB-KW"/>
</dbReference>
<reference evidence="5 6" key="1">
    <citation type="submission" date="2011-02" db="EMBL/GenBank/DDBJ databases">
        <authorList>
            <person name="Weinstock G."/>
            <person name="Sodergren E."/>
            <person name="Clifton S."/>
            <person name="Fulton L."/>
            <person name="Fulton B."/>
            <person name="Courtney L."/>
            <person name="Fronick C."/>
            <person name="Harrison M."/>
            <person name="Strong C."/>
            <person name="Farmer C."/>
            <person name="Delahaunty K."/>
            <person name="Markovic C."/>
            <person name="Hall O."/>
            <person name="Minx P."/>
            <person name="Tomlinson C."/>
            <person name="Mitreva M."/>
            <person name="Hou S."/>
            <person name="Chen J."/>
            <person name="Wollam A."/>
            <person name="Pepin K.H."/>
            <person name="Johnson M."/>
            <person name="Bhonagiri V."/>
            <person name="Zhang X."/>
            <person name="Suruliraj S."/>
            <person name="Warren W."/>
            <person name="Chinwalla A."/>
            <person name="Mardis E.R."/>
            <person name="Wilson R.K."/>
        </authorList>
    </citation>
    <scope>NUCLEOTIDE SEQUENCE [LARGE SCALE GENOMIC DNA]</scope>
    <source>
        <strain evidence="5 6">YIT 11859</strain>
    </source>
</reference>
<dbReference type="NCBIfam" id="TIGR01256">
    <property type="entry name" value="modA"/>
    <property type="match status" value="1"/>
</dbReference>
<feature type="chain" id="PRO_5003300246" evidence="4">
    <location>
        <begin position="22"/>
        <end position="242"/>
    </location>
</feature>
<evidence type="ECO:0000313" key="6">
    <source>
        <dbReference type="Proteomes" id="UP000005156"/>
    </source>
</evidence>
<dbReference type="AlphaFoldDB" id="F3QGV8"/>
<dbReference type="Proteomes" id="UP000005156">
    <property type="component" value="Unassembled WGS sequence"/>
</dbReference>
<dbReference type="OrthoDB" id="9785015at2"/>
<dbReference type="EMBL" id="AFBP01000004">
    <property type="protein sequence ID" value="EGG57539.1"/>
    <property type="molecule type" value="Genomic_DNA"/>
</dbReference>
<keyword evidence="6" id="KW-1185">Reference proteome</keyword>
<dbReference type="PANTHER" id="PTHR30632:SF0">
    <property type="entry name" value="SULFATE-BINDING PROTEIN"/>
    <property type="match status" value="1"/>
</dbReference>
<dbReference type="eggNOG" id="COG0725">
    <property type="taxonomic scope" value="Bacteria"/>
</dbReference>
<keyword evidence="2" id="KW-0479">Metal-binding</keyword>
<evidence type="ECO:0000256" key="3">
    <source>
        <dbReference type="ARBA" id="ARBA00022729"/>
    </source>
</evidence>
<comment type="caution">
    <text evidence="5">The sequence shown here is derived from an EMBL/GenBank/DDBJ whole genome shotgun (WGS) entry which is preliminary data.</text>
</comment>
<evidence type="ECO:0000313" key="5">
    <source>
        <dbReference type="EMBL" id="EGG57539.1"/>
    </source>
</evidence>
<accession>F3QGV8</accession>
<protein>
    <submittedName>
        <fullName evidence="5">Molybdate ABC transporter, periplasmic molybdate-binding protein</fullName>
    </submittedName>
</protein>
<dbReference type="InterPro" id="IPR005950">
    <property type="entry name" value="ModA"/>
</dbReference>
<name>F3QGV8_9BURK</name>
<dbReference type="Gene3D" id="3.40.190.10">
    <property type="entry name" value="Periplasmic binding protein-like II"/>
    <property type="match status" value="2"/>
</dbReference>
<sequence length="242" mass="25801">MMKIHTVALVAALCFSSQAFAEVSLTTGAGYANMAKELAKAFSATSGNKVTENFGGNIGQMMAQIANGNGANVVISDEGTLKSLKTPVQLTDIHSLGNTPLVFIWKKGLNLKGVSDLGTDKVKQFAYPDPKAAIYGRAAQQYLDNLGPNTVTKDKVMKIASVPQVTAYVIKGEVDAGFVNRTATRANKEKIGGSEELTKGYAPIHMIAAVVKGHEGDKNVQQFLAFLQSEQAKKILMKHGIQ</sequence>
<proteinExistence type="inferred from homology"/>
<dbReference type="SUPFAM" id="SSF53850">
    <property type="entry name" value="Periplasmic binding protein-like II"/>
    <property type="match status" value="1"/>
</dbReference>
<dbReference type="GeneID" id="43347694"/>
<dbReference type="GO" id="GO:0030973">
    <property type="term" value="F:molybdate ion binding"/>
    <property type="evidence" value="ECO:0007669"/>
    <property type="project" value="TreeGrafter"/>
</dbReference>
<evidence type="ECO:0000256" key="4">
    <source>
        <dbReference type="SAM" id="SignalP"/>
    </source>
</evidence>
<dbReference type="RefSeq" id="WP_008863335.1">
    <property type="nucleotide sequence ID" value="NZ_GL883677.1"/>
</dbReference>
<dbReference type="PANTHER" id="PTHR30632">
    <property type="entry name" value="MOLYBDATE-BINDING PERIPLASMIC PROTEIN"/>
    <property type="match status" value="1"/>
</dbReference>
<dbReference type="HOGENOM" id="CLU_065520_1_0_4"/>
<comment type="similarity">
    <text evidence="1">Belongs to the bacterial solute-binding protein ModA family.</text>
</comment>
<gene>
    <name evidence="5" type="ORF">HMPREF9439_00148</name>
</gene>
<dbReference type="Pfam" id="PF13531">
    <property type="entry name" value="SBP_bac_11"/>
    <property type="match status" value="1"/>
</dbReference>
<keyword evidence="3 4" id="KW-0732">Signal</keyword>
<evidence type="ECO:0000256" key="1">
    <source>
        <dbReference type="ARBA" id="ARBA00009175"/>
    </source>
</evidence>
<feature type="signal peptide" evidence="4">
    <location>
        <begin position="1"/>
        <end position="21"/>
    </location>
</feature>
<evidence type="ECO:0000256" key="2">
    <source>
        <dbReference type="ARBA" id="ARBA00022723"/>
    </source>
</evidence>
<organism evidence="5 6">
    <name type="scientific">Parasutterella excrementihominis YIT 11859</name>
    <dbReference type="NCBI Taxonomy" id="762966"/>
    <lineage>
        <taxon>Bacteria</taxon>
        <taxon>Pseudomonadati</taxon>
        <taxon>Pseudomonadota</taxon>
        <taxon>Betaproteobacteria</taxon>
        <taxon>Burkholderiales</taxon>
        <taxon>Sutterellaceae</taxon>
        <taxon>Parasutterella</taxon>
    </lineage>
</organism>
<dbReference type="InterPro" id="IPR050682">
    <property type="entry name" value="ModA/WtpA"/>
</dbReference>
<dbReference type="GO" id="GO:0015689">
    <property type="term" value="P:molybdate ion transport"/>
    <property type="evidence" value="ECO:0007669"/>
    <property type="project" value="InterPro"/>
</dbReference>